<dbReference type="Proteomes" id="UP000016560">
    <property type="component" value="Unassembled WGS sequence"/>
</dbReference>
<dbReference type="InterPro" id="IPR029058">
    <property type="entry name" value="AB_hydrolase_fold"/>
</dbReference>
<dbReference type="eggNOG" id="COG3545">
    <property type="taxonomic scope" value="Bacteria"/>
</dbReference>
<evidence type="ECO:0000313" key="1">
    <source>
        <dbReference type="EMBL" id="GAD63840.1"/>
    </source>
</evidence>
<sequence length="181" mass="19801">MAVSPMHTTFLIIPGYGNSGPEHWQSLWQQQDARFRRVEQRDWWSPQCSEWVATLERAVVASGPDTVLVAHSLGCGLVAHWAAHTRQRIRAAMLVAPPDPEGPAAELNIQGFVPVPELPLAFPSLVVASSDDPYSSLEHAHAAAARWGSRWYNLGPCGHINGDSGLGDWPQGRALLDSLLR</sequence>
<dbReference type="GO" id="GO:0016787">
    <property type="term" value="F:hydrolase activity"/>
    <property type="evidence" value="ECO:0007669"/>
    <property type="project" value="InterPro"/>
</dbReference>
<accession>U2ZQZ3</accession>
<protein>
    <recommendedName>
        <fullName evidence="3">Alpha/beta hydrolase</fullName>
    </recommendedName>
</protein>
<dbReference type="InterPro" id="IPR010662">
    <property type="entry name" value="RBBP9/YdeN"/>
</dbReference>
<dbReference type="Pfam" id="PF06821">
    <property type="entry name" value="Ser_hydrolase"/>
    <property type="match status" value="1"/>
</dbReference>
<evidence type="ECO:0000313" key="2">
    <source>
        <dbReference type="Proteomes" id="UP000016560"/>
    </source>
</evidence>
<dbReference type="STRING" id="43263.A0T30_15820"/>
<dbReference type="EMBL" id="BATI01000029">
    <property type="protein sequence ID" value="GAD63840.1"/>
    <property type="molecule type" value="Genomic_DNA"/>
</dbReference>
<name>U2ZQZ3_AQUA1</name>
<reference evidence="1" key="1">
    <citation type="submission" date="2024-09" db="EMBL/GenBank/DDBJ databases">
        <title>Whole genome shotgun sequence of Pseudomonas alcaligenes NBRC 14159.</title>
        <authorList>
            <person name="Yoshida I."/>
            <person name="Hosoyama A."/>
            <person name="Tsuchikane K."/>
            <person name="Noguchi M."/>
            <person name="Hirakata S."/>
            <person name="Ando Y."/>
            <person name="Ohji S."/>
            <person name="Yamazoe A."/>
            <person name="Yamazaki S."/>
            <person name="Fujita N."/>
        </authorList>
    </citation>
    <scope>NUCLEOTIDE SEQUENCE</scope>
    <source>
        <strain evidence="1">NBRC 14159</strain>
    </source>
</reference>
<proteinExistence type="predicted"/>
<comment type="caution">
    <text evidence="1">The sequence shown here is derived from an EMBL/GenBank/DDBJ whole genome shotgun (WGS) entry which is preliminary data.</text>
</comment>
<gene>
    <name evidence="1" type="ORF">PA6_029_00290</name>
</gene>
<dbReference type="AlphaFoldDB" id="U2ZQZ3"/>
<keyword evidence="2" id="KW-1185">Reference proteome</keyword>
<organism evidence="1 2">
    <name type="scientific">Aquipseudomonas alcaligenes (strain ATCC 14909 / DSM 50342 / CCUG 1425 / JCM 20561 / NBRC 14159 / NCIMB 9945 / NCTC 10367 / 1577)</name>
    <name type="common">Pseudomonas alcaligenes</name>
    <dbReference type="NCBI Taxonomy" id="1215092"/>
    <lineage>
        <taxon>Bacteria</taxon>
        <taxon>Pseudomonadati</taxon>
        <taxon>Pseudomonadota</taxon>
        <taxon>Gammaproteobacteria</taxon>
        <taxon>Pseudomonadales</taxon>
        <taxon>Pseudomonadaceae</taxon>
        <taxon>Aquipseudomonas</taxon>
    </lineage>
</organism>
<evidence type="ECO:0008006" key="3">
    <source>
        <dbReference type="Google" id="ProtNLM"/>
    </source>
</evidence>
<dbReference type="SUPFAM" id="SSF53474">
    <property type="entry name" value="alpha/beta-Hydrolases"/>
    <property type="match status" value="1"/>
</dbReference>
<dbReference type="Gene3D" id="3.40.50.1820">
    <property type="entry name" value="alpha/beta hydrolase"/>
    <property type="match status" value="1"/>
</dbReference>